<evidence type="ECO:0000256" key="1">
    <source>
        <dbReference type="SAM" id="Phobius"/>
    </source>
</evidence>
<proteinExistence type="predicted"/>
<accession>A0A2S7SQG2</accession>
<dbReference type="RefSeq" id="WP_105041258.1">
    <property type="nucleotide sequence ID" value="NZ_PPSL01000009.1"/>
</dbReference>
<dbReference type="Proteomes" id="UP000239872">
    <property type="component" value="Unassembled WGS sequence"/>
</dbReference>
<protein>
    <recommendedName>
        <fullName evidence="4">DUF4345 domain-containing protein</fullName>
    </recommendedName>
</protein>
<keyword evidence="1" id="KW-1133">Transmembrane helix</keyword>
<dbReference type="AlphaFoldDB" id="A0A2S7SQG2"/>
<comment type="caution">
    <text evidence="2">The sequence shown here is derived from an EMBL/GenBank/DDBJ whole genome shotgun (WGS) entry which is preliminary data.</text>
</comment>
<evidence type="ECO:0000313" key="3">
    <source>
        <dbReference type="Proteomes" id="UP000239872"/>
    </source>
</evidence>
<feature type="transmembrane region" description="Helical" evidence="1">
    <location>
        <begin position="107"/>
        <end position="130"/>
    </location>
</feature>
<reference evidence="2 3" key="1">
    <citation type="submission" date="2018-01" db="EMBL/GenBank/DDBJ databases">
        <title>A novel member of the phylum Bacteroidetes isolated from glacier ice.</title>
        <authorList>
            <person name="Liu Q."/>
            <person name="Xin Y.-H."/>
        </authorList>
    </citation>
    <scope>NUCLEOTIDE SEQUENCE [LARGE SCALE GENOMIC DNA]</scope>
    <source>
        <strain evidence="2 3">RB1R16</strain>
    </source>
</reference>
<keyword evidence="1" id="KW-0812">Transmembrane</keyword>
<keyword evidence="1" id="KW-0472">Membrane</keyword>
<evidence type="ECO:0000313" key="2">
    <source>
        <dbReference type="EMBL" id="PQJ08968.1"/>
    </source>
</evidence>
<feature type="transmembrane region" description="Helical" evidence="1">
    <location>
        <begin position="12"/>
        <end position="32"/>
    </location>
</feature>
<sequence>MSKHIDIVPKWLRIVVGILALLNILFGVMGYFDMSILFKDGTGLDLTNAILKIASFEFAARNLAIGLGLAIVAAKGVPESITIVTIIRALIEIQTIITMMVTGNISAMILMPLVFLVAELFIIKTLIGVIQKRDAAK</sequence>
<name>A0A2S7SQG2_9BACT</name>
<keyword evidence="3" id="KW-1185">Reference proteome</keyword>
<organism evidence="2 3">
    <name type="scientific">Flavipsychrobacter stenotrophus</name>
    <dbReference type="NCBI Taxonomy" id="2077091"/>
    <lineage>
        <taxon>Bacteria</taxon>
        <taxon>Pseudomonadati</taxon>
        <taxon>Bacteroidota</taxon>
        <taxon>Chitinophagia</taxon>
        <taxon>Chitinophagales</taxon>
        <taxon>Chitinophagaceae</taxon>
        <taxon>Flavipsychrobacter</taxon>
    </lineage>
</organism>
<gene>
    <name evidence="2" type="ORF">CJD36_021400</name>
</gene>
<evidence type="ECO:0008006" key="4">
    <source>
        <dbReference type="Google" id="ProtNLM"/>
    </source>
</evidence>
<dbReference type="EMBL" id="PPSL01000009">
    <property type="protein sequence ID" value="PQJ08968.1"/>
    <property type="molecule type" value="Genomic_DNA"/>
</dbReference>